<dbReference type="Proteomes" id="UP000267606">
    <property type="component" value="Unassembled WGS sequence"/>
</dbReference>
<accession>A0A183I2I5</accession>
<dbReference type="EMBL" id="UZAJ01040489">
    <property type="protein sequence ID" value="VDP15087.1"/>
    <property type="molecule type" value="Genomic_DNA"/>
</dbReference>
<dbReference type="WBParaSite" id="OFLC_0001394801-mRNA-1">
    <property type="protein sequence ID" value="OFLC_0001394801-mRNA-1"/>
    <property type="gene ID" value="OFLC_0001394801"/>
</dbReference>
<reference evidence="3" key="1">
    <citation type="submission" date="2016-06" db="UniProtKB">
        <authorList>
            <consortium name="WormBaseParasite"/>
        </authorList>
    </citation>
    <scope>IDENTIFICATION</scope>
</reference>
<protein>
    <submittedName>
        <fullName evidence="3">Ovule protein</fullName>
    </submittedName>
</protein>
<proteinExistence type="predicted"/>
<reference evidence="1 2" key="2">
    <citation type="submission" date="2018-11" db="EMBL/GenBank/DDBJ databases">
        <authorList>
            <consortium name="Pathogen Informatics"/>
        </authorList>
    </citation>
    <scope>NUCLEOTIDE SEQUENCE [LARGE SCALE GENOMIC DNA]</scope>
</reference>
<sequence length="64" mass="7368">MLRRSPSPPATYAKYLDDFEGCDETQAIPTTSSTSLHRDPEKVNLFFSMLSKNVKDEFFFLLSF</sequence>
<organism evidence="3">
    <name type="scientific">Onchocerca flexuosa</name>
    <dbReference type="NCBI Taxonomy" id="387005"/>
    <lineage>
        <taxon>Eukaryota</taxon>
        <taxon>Metazoa</taxon>
        <taxon>Ecdysozoa</taxon>
        <taxon>Nematoda</taxon>
        <taxon>Chromadorea</taxon>
        <taxon>Rhabditida</taxon>
        <taxon>Spirurina</taxon>
        <taxon>Spiruromorpha</taxon>
        <taxon>Filarioidea</taxon>
        <taxon>Onchocercidae</taxon>
        <taxon>Onchocerca</taxon>
    </lineage>
</organism>
<dbReference type="AlphaFoldDB" id="A0A183I2I5"/>
<name>A0A183I2I5_9BILA</name>
<evidence type="ECO:0000313" key="1">
    <source>
        <dbReference type="EMBL" id="VDP15087.1"/>
    </source>
</evidence>
<keyword evidence="2" id="KW-1185">Reference proteome</keyword>
<evidence type="ECO:0000313" key="3">
    <source>
        <dbReference type="WBParaSite" id="OFLC_0001394801-mRNA-1"/>
    </source>
</evidence>
<evidence type="ECO:0000313" key="2">
    <source>
        <dbReference type="Proteomes" id="UP000267606"/>
    </source>
</evidence>
<gene>
    <name evidence="1" type="ORF">OFLC_LOCUS13947</name>
</gene>
<dbReference type="STRING" id="387005.A0A183I2I5"/>